<dbReference type="SMART" id="SM00297">
    <property type="entry name" value="BROMO"/>
    <property type="match status" value="1"/>
</dbReference>
<dbReference type="FunFam" id="1.20.920.10:FF:000028">
    <property type="entry name" value="Nuclear autoantigen Sp-100"/>
    <property type="match status" value="1"/>
</dbReference>
<dbReference type="RefSeq" id="XP_044934788.1">
    <property type="nucleotide sequence ID" value="XM_045078853.1"/>
</dbReference>
<feature type="compositionally biased region" description="Polar residues" evidence="9">
    <location>
        <begin position="242"/>
        <end position="252"/>
    </location>
</feature>
<dbReference type="SMART" id="SM00258">
    <property type="entry name" value="SAND"/>
    <property type="match status" value="1"/>
</dbReference>
<dbReference type="OrthoDB" id="1870062at2759"/>
<evidence type="ECO:0000256" key="9">
    <source>
        <dbReference type="SAM" id="MobiDB-lite"/>
    </source>
</evidence>
<dbReference type="GO" id="GO:0005730">
    <property type="term" value="C:nucleolus"/>
    <property type="evidence" value="ECO:0007669"/>
    <property type="project" value="UniProtKB-ARBA"/>
</dbReference>
<dbReference type="InterPro" id="IPR004865">
    <property type="entry name" value="HSR_dom"/>
</dbReference>
<organism evidence="14 15">
    <name type="scientific">Mustela putorius furo</name>
    <name type="common">European domestic ferret</name>
    <name type="synonym">Mustela furo</name>
    <dbReference type="NCBI Taxonomy" id="9669"/>
    <lineage>
        <taxon>Eukaryota</taxon>
        <taxon>Metazoa</taxon>
        <taxon>Chordata</taxon>
        <taxon>Craniata</taxon>
        <taxon>Vertebrata</taxon>
        <taxon>Euteleostomi</taxon>
        <taxon>Mammalia</taxon>
        <taxon>Eutheria</taxon>
        <taxon>Laurasiatheria</taxon>
        <taxon>Carnivora</taxon>
        <taxon>Caniformia</taxon>
        <taxon>Musteloidea</taxon>
        <taxon>Mustelidae</taxon>
        <taxon>Mustelinae</taxon>
        <taxon>Mustela</taxon>
    </lineage>
</organism>
<dbReference type="CTD" id="11262"/>
<evidence type="ECO:0000313" key="21">
    <source>
        <dbReference type="RefSeq" id="XP_044934792.1"/>
    </source>
</evidence>
<dbReference type="InterPro" id="IPR019786">
    <property type="entry name" value="Zinc_finger_PHD-type_CS"/>
</dbReference>
<evidence type="ECO:0000313" key="22">
    <source>
        <dbReference type="RefSeq" id="XP_044934793.1"/>
    </source>
</evidence>
<evidence type="ECO:0000256" key="1">
    <source>
        <dbReference type="ARBA" id="ARBA00022553"/>
    </source>
</evidence>
<keyword evidence="1" id="KW-0597">Phosphoprotein</keyword>
<evidence type="ECO:0000256" key="2">
    <source>
        <dbReference type="ARBA" id="ARBA00022723"/>
    </source>
</evidence>
<dbReference type="Proteomes" id="UP000000715">
    <property type="component" value="Unplaced"/>
</dbReference>
<dbReference type="RefSeq" id="XP_044934790.1">
    <property type="nucleotide sequence ID" value="XM_045078855.1"/>
</dbReference>
<dbReference type="FunFam" id="3.10.390.10:FF:000005">
    <property type="entry name" value="SP140 nuclear body protein"/>
    <property type="match status" value="1"/>
</dbReference>
<dbReference type="InterPro" id="IPR010919">
    <property type="entry name" value="SAND-like_dom_sf"/>
</dbReference>
<dbReference type="PROSITE" id="PS51414">
    <property type="entry name" value="HSR"/>
    <property type="match status" value="1"/>
</dbReference>
<dbReference type="RefSeq" id="XP_044934787.1">
    <property type="nucleotide sequence ID" value="XM_045078852.1"/>
</dbReference>
<accession>A0A8U0S3S8</accession>
<dbReference type="PROSITE" id="PS50014">
    <property type="entry name" value="BROMODOMAIN_2"/>
    <property type="match status" value="1"/>
</dbReference>
<keyword evidence="14" id="KW-1185">Reference proteome</keyword>
<feature type="region of interest" description="Disordered" evidence="9">
    <location>
        <begin position="235"/>
        <end position="254"/>
    </location>
</feature>
<evidence type="ECO:0000259" key="13">
    <source>
        <dbReference type="PROSITE" id="PS51414"/>
    </source>
</evidence>
<feature type="compositionally biased region" description="Basic residues" evidence="9">
    <location>
        <begin position="488"/>
        <end position="509"/>
    </location>
</feature>
<dbReference type="GO" id="GO:0008270">
    <property type="term" value="F:zinc ion binding"/>
    <property type="evidence" value="ECO:0007669"/>
    <property type="project" value="UniProtKB-KW"/>
</dbReference>
<gene>
    <name evidence="15 16 17 18 19 20 21 22" type="primary">SP140</name>
</gene>
<evidence type="ECO:0000256" key="8">
    <source>
        <dbReference type="PROSITE-ProRule" id="PRU00146"/>
    </source>
</evidence>
<dbReference type="Pfam" id="PF00628">
    <property type="entry name" value="PHD"/>
    <property type="match status" value="1"/>
</dbReference>
<dbReference type="RefSeq" id="XP_044934786.1">
    <property type="nucleotide sequence ID" value="XM_045078851.1"/>
</dbReference>
<feature type="region of interest" description="Disordered" evidence="9">
    <location>
        <begin position="305"/>
        <end position="364"/>
    </location>
</feature>
<feature type="region of interest" description="Disordered" evidence="9">
    <location>
        <begin position="465"/>
        <end position="571"/>
    </location>
</feature>
<evidence type="ECO:0000256" key="6">
    <source>
        <dbReference type="ARBA" id="ARBA00023125"/>
    </source>
</evidence>
<sequence length="858" mass="99210">MLIETTEPKPGGSVLDRPAHQAPLCCCTDRMFTENQNLEDQTPEEQAFYEFIFTFFKENKVEIASAINKPFPLLMGLRDRGFISEQKYENYEEACSNRVPVQNVVYRVLCELEKTFDKTVLDALFSNTNLKAYPDLLEICRSFQNVIYDNFYHEAINEEETKEMFHLQVPHQLESSEHSLPQMNNVRALEETSSLLPNEGRAPQMISEGEPVEVPRQVLCDGEAEGNSACLEMCDEEEPQEDLNSLPESESVSGKLETLQMNREEESEELSSRLLLCDGEEAELPADGNEKCSCVMCFSKDVPEGPESSQTCDMRDTVDLENTSSSGRLKRKRTTYDPRVSPVTNEGELEEMPSQPAEEGQAPQMISEGEPVEVPRQVLCDGEAEGNSACLEMCDEEEPQEDLNSLPESESVSGKLETLQMNREEESEELSSRLLLCDGEEAELPADGNEKCSCVMCFSKDVPEGPESSQTCDMRDTVDLENTSSSGRLKRKRRKKKGHAWTRIKRRYQGRVNQKERSDTADQLVSSERKVKKRLQRSAKIRGKRRGRIHSERAPQKRFQSRGSRRRRDDSVDFHSQILPVTCGKVKGMLYKKRLKQGVLEKCIQSEDGRWFTPKEFEAKGGHEKSKNWRMSVRCGGRPLRWLMEKELLHNPPRKYFRRRKKIPRTHDNILVDPQLGNSNICEMCRRGGKLFCCDTCSRSFHEYCHIPPVEIERSPWSCTICRMESFGRQPCHRESEALERQMQPEEQLKCEFLLLKIYCHSESSFFSKIPYYYYIREISQNLKEPMWLDKIKKKLNEQGYRQVGDFVQDMRLIFQNHRVSYKYNDFGLMGLRLEKKFERKFKEVFAIEETNESSSQA</sequence>
<evidence type="ECO:0000313" key="17">
    <source>
        <dbReference type="RefSeq" id="XP_044934788.1"/>
    </source>
</evidence>
<evidence type="ECO:0000256" key="5">
    <source>
        <dbReference type="ARBA" id="ARBA00023117"/>
    </source>
</evidence>
<dbReference type="GO" id="GO:0006952">
    <property type="term" value="P:defense response"/>
    <property type="evidence" value="ECO:0007669"/>
    <property type="project" value="UniProtKB-ARBA"/>
</dbReference>
<keyword evidence="6" id="KW-0238">DNA-binding</keyword>
<dbReference type="PANTHER" id="PTHR46386">
    <property type="entry name" value="NUCLEAR BODY PROTEIN SP140"/>
    <property type="match status" value="1"/>
</dbReference>
<evidence type="ECO:0000313" key="20">
    <source>
        <dbReference type="RefSeq" id="XP_044934791.1"/>
    </source>
</evidence>
<dbReference type="PROSITE" id="PS50864">
    <property type="entry name" value="SAND"/>
    <property type="match status" value="1"/>
</dbReference>
<dbReference type="PROSITE" id="PS01359">
    <property type="entry name" value="ZF_PHD_1"/>
    <property type="match status" value="1"/>
</dbReference>
<evidence type="ECO:0000313" key="14">
    <source>
        <dbReference type="Proteomes" id="UP000000715"/>
    </source>
</evidence>
<dbReference type="InterPro" id="IPR001487">
    <property type="entry name" value="Bromodomain"/>
</dbReference>
<evidence type="ECO:0000256" key="4">
    <source>
        <dbReference type="ARBA" id="ARBA00022833"/>
    </source>
</evidence>
<dbReference type="RefSeq" id="XP_044934793.1">
    <property type="nucleotide sequence ID" value="XM_045078858.1"/>
</dbReference>
<dbReference type="InterPro" id="IPR001965">
    <property type="entry name" value="Znf_PHD"/>
</dbReference>
<dbReference type="InterPro" id="IPR011011">
    <property type="entry name" value="Znf_FYVE_PHD"/>
</dbReference>
<keyword evidence="3 8" id="KW-0863">Zinc-finger</keyword>
<dbReference type="AlphaFoldDB" id="A0A8U0S3S8"/>
<dbReference type="Pfam" id="PF00439">
    <property type="entry name" value="Bromodomain"/>
    <property type="match status" value="1"/>
</dbReference>
<protein>
    <submittedName>
        <fullName evidence="15 16">Nuclear body protein SP140 isoform X1</fullName>
    </submittedName>
</protein>
<dbReference type="SUPFAM" id="SSF57903">
    <property type="entry name" value="FYVE/PHD zinc finger"/>
    <property type="match status" value="1"/>
</dbReference>
<dbReference type="RefSeq" id="XP_044934791.1">
    <property type="nucleotide sequence ID" value="XM_045078856.1"/>
</dbReference>
<dbReference type="SUPFAM" id="SSF47370">
    <property type="entry name" value="Bromodomain"/>
    <property type="match status" value="1"/>
</dbReference>
<keyword evidence="4" id="KW-0862">Zinc</keyword>
<dbReference type="GO" id="GO:0003677">
    <property type="term" value="F:DNA binding"/>
    <property type="evidence" value="ECO:0007669"/>
    <property type="project" value="UniProtKB-KW"/>
</dbReference>
<name>A0A8U0S3S8_MUSPF</name>
<evidence type="ECO:0000313" key="19">
    <source>
        <dbReference type="RefSeq" id="XP_044934790.1"/>
    </source>
</evidence>
<keyword evidence="5 7" id="KW-0103">Bromodomain</keyword>
<feature type="domain" description="PHD-type" evidence="11">
    <location>
        <begin position="679"/>
        <end position="725"/>
    </location>
</feature>
<feature type="compositionally biased region" description="Basic residues" evidence="9">
    <location>
        <begin position="530"/>
        <end position="548"/>
    </location>
</feature>
<dbReference type="InterPro" id="IPR000770">
    <property type="entry name" value="SAND_dom"/>
</dbReference>
<feature type="domain" description="Bromo" evidence="10">
    <location>
        <begin position="759"/>
        <end position="817"/>
    </location>
</feature>
<proteinExistence type="predicted"/>
<dbReference type="PANTHER" id="PTHR46386:SF8">
    <property type="entry name" value="NUCLEAR BODY PROTEIN SP140"/>
    <property type="match status" value="1"/>
</dbReference>
<dbReference type="FunFam" id="3.30.40.10:FF:000294">
    <property type="entry name" value="Nuclear autoantigen Sp-100"/>
    <property type="match status" value="1"/>
</dbReference>
<evidence type="ECO:0000313" key="18">
    <source>
        <dbReference type="RefSeq" id="XP_044934789.1"/>
    </source>
</evidence>
<feature type="domain" description="SAND" evidence="12">
    <location>
        <begin position="569"/>
        <end position="650"/>
    </location>
</feature>
<dbReference type="InterPro" id="IPR013083">
    <property type="entry name" value="Znf_RING/FYVE/PHD"/>
</dbReference>
<evidence type="ECO:0000256" key="7">
    <source>
        <dbReference type="PROSITE-ProRule" id="PRU00035"/>
    </source>
</evidence>
<evidence type="ECO:0000259" key="10">
    <source>
        <dbReference type="PROSITE" id="PS50014"/>
    </source>
</evidence>
<dbReference type="CDD" id="cd15626">
    <property type="entry name" value="PHD_SP110_140"/>
    <property type="match status" value="1"/>
</dbReference>
<evidence type="ECO:0000313" key="15">
    <source>
        <dbReference type="RefSeq" id="XP_044934786.1"/>
    </source>
</evidence>
<dbReference type="InterPro" id="IPR036427">
    <property type="entry name" value="Bromodomain-like_sf"/>
</dbReference>
<dbReference type="SUPFAM" id="SSF63763">
    <property type="entry name" value="SAND domain-like"/>
    <property type="match status" value="1"/>
</dbReference>
<dbReference type="Pfam" id="PF03172">
    <property type="entry name" value="HSR"/>
    <property type="match status" value="1"/>
</dbReference>
<dbReference type="InterPro" id="IPR043563">
    <property type="entry name" value="Sp110/Sp140/Sp140L-like"/>
</dbReference>
<dbReference type="GeneID" id="101693643"/>
<dbReference type="Gene3D" id="3.10.390.10">
    <property type="entry name" value="SAND domain-like"/>
    <property type="match status" value="1"/>
</dbReference>
<dbReference type="SMART" id="SM00249">
    <property type="entry name" value="PHD"/>
    <property type="match status" value="1"/>
</dbReference>
<dbReference type="Gene3D" id="3.30.40.10">
    <property type="entry name" value="Zinc/RING finger domain, C3HC4 (zinc finger)"/>
    <property type="match status" value="1"/>
</dbReference>
<reference evidence="15 16" key="1">
    <citation type="submission" date="2025-04" db="UniProtKB">
        <authorList>
            <consortium name="RefSeq"/>
        </authorList>
    </citation>
    <scope>IDENTIFICATION</scope>
    <source>
        <tissue evidence="15 16">Brain</tissue>
    </source>
</reference>
<dbReference type="RefSeq" id="XP_044934792.1">
    <property type="nucleotide sequence ID" value="XM_045078857.1"/>
</dbReference>
<dbReference type="PROSITE" id="PS50016">
    <property type="entry name" value="ZF_PHD_2"/>
    <property type="match status" value="1"/>
</dbReference>
<evidence type="ECO:0000256" key="3">
    <source>
        <dbReference type="ARBA" id="ARBA00022771"/>
    </source>
</evidence>
<evidence type="ECO:0000259" key="11">
    <source>
        <dbReference type="PROSITE" id="PS50016"/>
    </source>
</evidence>
<feature type="domain" description="HSR" evidence="13">
    <location>
        <begin position="32"/>
        <end position="148"/>
    </location>
</feature>
<dbReference type="Pfam" id="PF01342">
    <property type="entry name" value="SAND"/>
    <property type="match status" value="1"/>
</dbReference>
<dbReference type="GO" id="GO:0000981">
    <property type="term" value="F:DNA-binding transcription factor activity, RNA polymerase II-specific"/>
    <property type="evidence" value="ECO:0007669"/>
    <property type="project" value="TreeGrafter"/>
</dbReference>
<dbReference type="Gene3D" id="1.20.920.10">
    <property type="entry name" value="Bromodomain-like"/>
    <property type="match status" value="1"/>
</dbReference>
<dbReference type="RefSeq" id="XP_044934789.1">
    <property type="nucleotide sequence ID" value="XM_045078854.1"/>
</dbReference>
<keyword evidence="2" id="KW-0479">Metal-binding</keyword>
<dbReference type="InterPro" id="IPR019787">
    <property type="entry name" value="Znf_PHD-finger"/>
</dbReference>
<evidence type="ECO:0000259" key="12">
    <source>
        <dbReference type="PROSITE" id="PS50864"/>
    </source>
</evidence>
<dbReference type="GO" id="GO:0005737">
    <property type="term" value="C:cytoplasm"/>
    <property type="evidence" value="ECO:0007669"/>
    <property type="project" value="UniProtKB-ARBA"/>
</dbReference>
<evidence type="ECO:0000313" key="16">
    <source>
        <dbReference type="RefSeq" id="XP_044934787.1"/>
    </source>
</evidence>